<dbReference type="EMBL" id="JANRMS010000468">
    <property type="protein sequence ID" value="KAJ3539301.1"/>
    <property type="molecule type" value="Genomic_DNA"/>
</dbReference>
<sequence>MDGVSAAASVLTIIELTVKVASLCFQYSTVVKSARSDIERLQGELISLKAVLTHVRSLIEGPNGTQLQATQELKGGLDDAASQLRRLEAKMQEPLAHSSRTRKTMSRFGLRALKWPFENSEFDAIIRNLHRNQDILSRALMIDNTALHIQTHSNIQRVSKTLDMSKLPLAKDAAFDSHKDEHDARCLPSTRVELRQKIMTWATSPDSDAVFWLNGMAGTGKSTISRTIAQSLADEGYLGASFFFKRGERDRGNASRLFTTIAAQLIARLPDIGPLVMTAIDQDPSLPYKIIREQFEKLILVPLRALDDKKAQTKTLVVVLDALDECDRADDVRLIISLLTLPKSLSSIKLRAFVTSRPELRIRLGFNSIKGNYQDLVLHEIPKPAIDHDISEFLRYRLEEIRLEYNHISDPSCQINSDWPGSEATDSLLRMATPLFIFAATICRFIQDPLFYPPRQLEKILKYQTAMHASEVEKLGKTYRPTLDQMLIGRTETAKESALNTFHAIVGAIVLLAEPLSVSTLSLLLDIPKNTINGIIGSLHSVLHVPNSASLPVRVLHLSFRDFLIGPESRQGNPFWVDGKATHERIATNCLRLLTSGNHLKQDICSLSWPGTSRHKVEQDLIDSKLPDEIRYACLYWSHHLKQSDIYITDNHEAHQFLQGHFLFWLEALSLLGQMRESSSMLNTLGSIVSPDNSNEVSSFLLDTVKFQSTFGMIIDEYPLQIYASCILFAPNNSRVKAAFTKHMPRWILQPPQTVQDWDACLRMIYTNSEYVKAIRFLPDNGGLLIASSSGKVQFWDTGTGQEKSTLQGQAGFPMCKVKRRLEQGRVESLSLSADGRRLACALEDGTILLFDTVEGKAYKRLCEHGLGIKSLALSPNGELLAFASADETVRLWDVESSREVQKLETSASSLSFSPNGTQFQISDRSGIELYDTRSGSQLHRLKSRSGLTKTTTFSHDGRVLASVDLSGSIVLWDATEGKEIQNLEHHYGWFVTLDFSPDGLLLASTSNEGTIRLWELNPVSETNSTETSCAGLLSLSRDGKRVISSGFHDSLIEIWDLDVGQKTMTLYDGENERGACFSVEDDTIITASQPSTVRFHDSISVEETLVFTAKADEGLEGKFLSPNGKTLVLADGTSVEIWDVPSGERRHRLKQDSTEEEWLREASVSADNKAFAAAFEPFAGGSSPCAVVLWDLETRNKMWTVHLERIPGISAMAFSPDGSILAIGGDSHTITFLDVAGGTHLATFQIDATLAHMSFELGGCRLSTDKGELAVPLDILRQGTDKSESYLPFEGYGFSRNGEWITWKSRELLWLPRGYHHHTSLVKGPTVVLGVTAGRVLVFKFAETPSFHSD</sequence>
<name>A0ACC1SGT1_9HYPO</name>
<proteinExistence type="predicted"/>
<gene>
    <name evidence="1" type="ORF">NM208_g5547</name>
</gene>
<evidence type="ECO:0000313" key="2">
    <source>
        <dbReference type="Proteomes" id="UP001148629"/>
    </source>
</evidence>
<accession>A0ACC1SGT1</accession>
<organism evidence="1 2">
    <name type="scientific">Fusarium decemcellulare</name>
    <dbReference type="NCBI Taxonomy" id="57161"/>
    <lineage>
        <taxon>Eukaryota</taxon>
        <taxon>Fungi</taxon>
        <taxon>Dikarya</taxon>
        <taxon>Ascomycota</taxon>
        <taxon>Pezizomycotina</taxon>
        <taxon>Sordariomycetes</taxon>
        <taxon>Hypocreomycetidae</taxon>
        <taxon>Hypocreales</taxon>
        <taxon>Nectriaceae</taxon>
        <taxon>Fusarium</taxon>
        <taxon>Fusarium decemcellulare species complex</taxon>
    </lineage>
</organism>
<reference evidence="1" key="1">
    <citation type="submission" date="2022-08" db="EMBL/GenBank/DDBJ databases">
        <title>Genome Sequence of Fusarium decemcellulare.</title>
        <authorList>
            <person name="Buettner E."/>
        </authorList>
    </citation>
    <scope>NUCLEOTIDE SEQUENCE</scope>
    <source>
        <strain evidence="1">Babe19</strain>
    </source>
</reference>
<comment type="caution">
    <text evidence="1">The sequence shown here is derived from an EMBL/GenBank/DDBJ whole genome shotgun (WGS) entry which is preliminary data.</text>
</comment>
<keyword evidence="2" id="KW-1185">Reference proteome</keyword>
<dbReference type="Proteomes" id="UP001148629">
    <property type="component" value="Unassembled WGS sequence"/>
</dbReference>
<protein>
    <submittedName>
        <fullName evidence="1">Uncharacterized protein</fullName>
    </submittedName>
</protein>
<evidence type="ECO:0000313" key="1">
    <source>
        <dbReference type="EMBL" id="KAJ3539301.1"/>
    </source>
</evidence>